<evidence type="ECO:0000256" key="3">
    <source>
        <dbReference type="ARBA" id="ARBA00022722"/>
    </source>
</evidence>
<dbReference type="SUPFAM" id="SSF88723">
    <property type="entry name" value="PIN domain-like"/>
    <property type="match status" value="1"/>
</dbReference>
<dbReference type="Gene3D" id="3.40.50.1010">
    <property type="entry name" value="5'-nuclease"/>
    <property type="match status" value="1"/>
</dbReference>
<dbReference type="GO" id="GO:0046872">
    <property type="term" value="F:metal ion binding"/>
    <property type="evidence" value="ECO:0007669"/>
    <property type="project" value="UniProtKB-KW"/>
</dbReference>
<dbReference type="InterPro" id="IPR050556">
    <property type="entry name" value="Type_II_TA_system_RNase"/>
</dbReference>
<dbReference type="GO" id="GO:0004518">
    <property type="term" value="F:nuclease activity"/>
    <property type="evidence" value="ECO:0007669"/>
    <property type="project" value="UniProtKB-KW"/>
</dbReference>
<proteinExistence type="inferred from homology"/>
<dbReference type="GO" id="GO:0016787">
    <property type="term" value="F:hydrolase activity"/>
    <property type="evidence" value="ECO:0007669"/>
    <property type="project" value="UniProtKB-KW"/>
</dbReference>
<reference evidence="9 10" key="1">
    <citation type="submission" date="2019-07" db="EMBL/GenBank/DDBJ databases">
        <title>Genomic Encyclopedia of Archaeal and Bacterial Type Strains, Phase II (KMG-II): from individual species to whole genera.</title>
        <authorList>
            <person name="Goeker M."/>
        </authorList>
    </citation>
    <scope>NUCLEOTIDE SEQUENCE [LARGE SCALE GENOMIC DNA]</scope>
    <source>
        <strain evidence="9 10">ATCC BAA-1139</strain>
    </source>
</reference>
<evidence type="ECO:0000259" key="8">
    <source>
        <dbReference type="Pfam" id="PF01850"/>
    </source>
</evidence>
<dbReference type="Pfam" id="PF01850">
    <property type="entry name" value="PIN"/>
    <property type="match status" value="1"/>
</dbReference>
<evidence type="ECO:0000256" key="1">
    <source>
        <dbReference type="ARBA" id="ARBA00001946"/>
    </source>
</evidence>
<comment type="cofactor">
    <cofactor evidence="1">
        <name>Mg(2+)</name>
        <dbReference type="ChEBI" id="CHEBI:18420"/>
    </cofactor>
</comment>
<evidence type="ECO:0000256" key="7">
    <source>
        <dbReference type="ARBA" id="ARBA00038093"/>
    </source>
</evidence>
<evidence type="ECO:0000256" key="5">
    <source>
        <dbReference type="ARBA" id="ARBA00022801"/>
    </source>
</evidence>
<dbReference type="Proteomes" id="UP000319449">
    <property type="component" value="Unassembled WGS sequence"/>
</dbReference>
<dbReference type="PANTHER" id="PTHR33653">
    <property type="entry name" value="RIBONUCLEASE VAPC2"/>
    <property type="match status" value="1"/>
</dbReference>
<evidence type="ECO:0000313" key="10">
    <source>
        <dbReference type="Proteomes" id="UP000319449"/>
    </source>
</evidence>
<keyword evidence="3" id="KW-0540">Nuclease</keyword>
<comment type="similarity">
    <text evidence="7">Belongs to the PINc/VapC protein family.</text>
</comment>
<keyword evidence="4" id="KW-0479">Metal-binding</keyword>
<organism evidence="9 10">
    <name type="scientific">Geobacter argillaceus</name>
    <dbReference type="NCBI Taxonomy" id="345631"/>
    <lineage>
        <taxon>Bacteria</taxon>
        <taxon>Pseudomonadati</taxon>
        <taxon>Thermodesulfobacteriota</taxon>
        <taxon>Desulfuromonadia</taxon>
        <taxon>Geobacterales</taxon>
        <taxon>Geobacteraceae</taxon>
        <taxon>Geobacter</taxon>
    </lineage>
</organism>
<keyword evidence="6" id="KW-0460">Magnesium</keyword>
<comment type="caution">
    <text evidence="9">The sequence shown here is derived from an EMBL/GenBank/DDBJ whole genome shotgun (WGS) entry which is preliminary data.</text>
</comment>
<evidence type="ECO:0000313" key="9">
    <source>
        <dbReference type="EMBL" id="TWJ19901.1"/>
    </source>
</evidence>
<feature type="domain" description="PIN" evidence="8">
    <location>
        <begin position="4"/>
        <end position="123"/>
    </location>
</feature>
<dbReference type="EMBL" id="VLLN01000006">
    <property type="protein sequence ID" value="TWJ19901.1"/>
    <property type="molecule type" value="Genomic_DNA"/>
</dbReference>
<dbReference type="RefSeq" id="WP_145020239.1">
    <property type="nucleotide sequence ID" value="NZ_VLLN01000006.1"/>
</dbReference>
<sequence length="134" mass="15075">MSGILVDSNVLLDVLEDDPTWGEWSAARLAEEAERLPLIINPVIYAEVSIGFARIEELEEILSMVLFVRQQIPWEAAFLAGKCFVRYRRQGGIRNSPLPDFFIGAHAAVAGLTLLTRDVARYRTYFPTVRLIAP</sequence>
<keyword evidence="2" id="KW-1277">Toxin-antitoxin system</keyword>
<gene>
    <name evidence="9" type="ORF">JN12_01391</name>
</gene>
<protein>
    <recommendedName>
        <fullName evidence="8">PIN domain-containing protein</fullName>
    </recommendedName>
</protein>
<keyword evidence="5" id="KW-0378">Hydrolase</keyword>
<dbReference type="InterPro" id="IPR029060">
    <property type="entry name" value="PIN-like_dom_sf"/>
</dbReference>
<dbReference type="AlphaFoldDB" id="A0A562VQ42"/>
<accession>A0A562VQ42</accession>
<evidence type="ECO:0000256" key="6">
    <source>
        <dbReference type="ARBA" id="ARBA00022842"/>
    </source>
</evidence>
<evidence type="ECO:0000256" key="2">
    <source>
        <dbReference type="ARBA" id="ARBA00022649"/>
    </source>
</evidence>
<dbReference type="InterPro" id="IPR002716">
    <property type="entry name" value="PIN_dom"/>
</dbReference>
<evidence type="ECO:0000256" key="4">
    <source>
        <dbReference type="ARBA" id="ARBA00022723"/>
    </source>
</evidence>
<keyword evidence="10" id="KW-1185">Reference proteome</keyword>
<dbReference type="PANTHER" id="PTHR33653:SF1">
    <property type="entry name" value="RIBONUCLEASE VAPC2"/>
    <property type="match status" value="1"/>
</dbReference>
<name>A0A562VQ42_9BACT</name>
<dbReference type="OrthoDB" id="9800524at2"/>